<evidence type="ECO:0000313" key="2">
    <source>
        <dbReference type="Proteomes" id="UP000319004"/>
    </source>
</evidence>
<keyword evidence="2" id="KW-1185">Reference proteome</keyword>
<name>A0A518HLI6_9BACT</name>
<dbReference type="Pfam" id="PF07585">
    <property type="entry name" value="BBP7"/>
    <property type="match status" value="1"/>
</dbReference>
<dbReference type="EMBL" id="CP037423">
    <property type="protein sequence ID" value="QDV41712.1"/>
    <property type="molecule type" value="Genomic_DNA"/>
</dbReference>
<proteinExistence type="predicted"/>
<organism evidence="1 2">
    <name type="scientific">Stieleria neptunia</name>
    <dbReference type="NCBI Taxonomy" id="2527979"/>
    <lineage>
        <taxon>Bacteria</taxon>
        <taxon>Pseudomonadati</taxon>
        <taxon>Planctomycetota</taxon>
        <taxon>Planctomycetia</taxon>
        <taxon>Pirellulales</taxon>
        <taxon>Pirellulaceae</taxon>
        <taxon>Stieleria</taxon>
    </lineage>
</organism>
<gene>
    <name evidence="1" type="ORF">Enr13x_15550</name>
</gene>
<protein>
    <submittedName>
        <fullName evidence="1">Uncharacterized protein</fullName>
    </submittedName>
</protein>
<sequence length="523" mass="55517">MLHVSRAISGRRQTSLAGGEGTAGRLFQLCVLAGALFFADFSHAQPSGTTFDPNLGGSLIGAPSSDPYQMVAPAVGSPSSAVLPAAGGLFAGRPAVDSRSPGGSDPYAIGPTTVAQAVSPAAAQLNAPLLNGPLLNGPLFQGGPIDNSLRQWDPLLPGFQNRIDSRLFLRAESLLWDVSGMDAPPLVTTSPDGTGQDIAATLGQAGTSVAFGGKTLNDGSTGGFLIGGGLWISPERNFAIETEYFQLSEFDDGYNGSSDGAVILGRPYFDVTQGGEAAELIAYPGLVSGDVGVRTESNLRSFLIDGRVSLCPTHGACCQQCGLRDRTDWIIGYRNIRLRDSLSIVENRRRELSNDPRMFASSDQFQTTNQFNGLQLGIVHRMLLQRAWLETSMRVALGNTEQTLRVAGSTTIEDQGTSATYDAGLLAQHTNSGTRSRDEFALVPELGVRLGIRLTDRLHANIGYSVLYLPNVIRASEQIDRDLNPGLVPPGTDPLAGALRPRVLWVQSDYLAHGLHLGGELNF</sequence>
<evidence type="ECO:0000313" key="1">
    <source>
        <dbReference type="EMBL" id="QDV41712.1"/>
    </source>
</evidence>
<dbReference type="KEGG" id="snep:Enr13x_15550"/>
<reference evidence="1 2" key="1">
    <citation type="submission" date="2019-03" db="EMBL/GenBank/DDBJ databases">
        <title>Deep-cultivation of Planctomycetes and their phenomic and genomic characterization uncovers novel biology.</title>
        <authorList>
            <person name="Wiegand S."/>
            <person name="Jogler M."/>
            <person name="Boedeker C."/>
            <person name="Pinto D."/>
            <person name="Vollmers J."/>
            <person name="Rivas-Marin E."/>
            <person name="Kohn T."/>
            <person name="Peeters S.H."/>
            <person name="Heuer A."/>
            <person name="Rast P."/>
            <person name="Oberbeckmann S."/>
            <person name="Bunk B."/>
            <person name="Jeske O."/>
            <person name="Meyerdierks A."/>
            <person name="Storesund J.E."/>
            <person name="Kallscheuer N."/>
            <person name="Luecker S."/>
            <person name="Lage O.M."/>
            <person name="Pohl T."/>
            <person name="Merkel B.J."/>
            <person name="Hornburger P."/>
            <person name="Mueller R.-W."/>
            <person name="Bruemmer F."/>
            <person name="Labrenz M."/>
            <person name="Spormann A.M."/>
            <person name="Op den Camp H."/>
            <person name="Overmann J."/>
            <person name="Amann R."/>
            <person name="Jetten M.S.M."/>
            <person name="Mascher T."/>
            <person name="Medema M.H."/>
            <person name="Devos D.P."/>
            <person name="Kaster A.-K."/>
            <person name="Ovreas L."/>
            <person name="Rohde M."/>
            <person name="Galperin M.Y."/>
            <person name="Jogler C."/>
        </authorList>
    </citation>
    <scope>NUCLEOTIDE SEQUENCE [LARGE SCALE GENOMIC DNA]</scope>
    <source>
        <strain evidence="1 2">Enr13</strain>
    </source>
</reference>
<accession>A0A518HLI6</accession>
<dbReference type="InterPro" id="IPR011446">
    <property type="entry name" value="BBP7"/>
</dbReference>
<dbReference type="Proteomes" id="UP000319004">
    <property type="component" value="Chromosome"/>
</dbReference>
<dbReference type="AlphaFoldDB" id="A0A518HLI6"/>